<comment type="similarity">
    <text evidence="7">Belongs to the binding-protein-dependent transport system permease family.</text>
</comment>
<keyword evidence="4 7" id="KW-0812">Transmembrane</keyword>
<feature type="transmembrane region" description="Helical" evidence="7">
    <location>
        <begin position="34"/>
        <end position="56"/>
    </location>
</feature>
<accession>A0AA41WET3</accession>
<feature type="transmembrane region" description="Helical" evidence="7">
    <location>
        <begin position="149"/>
        <end position="174"/>
    </location>
</feature>
<name>A0AA41WET3_9BACT</name>
<dbReference type="InterPro" id="IPR050366">
    <property type="entry name" value="BP-dependent_transpt_permease"/>
</dbReference>
<protein>
    <submittedName>
        <fullName evidence="10">ABC transporter permease</fullName>
    </submittedName>
</protein>
<dbReference type="AlphaFoldDB" id="A0AA41WET3"/>
<dbReference type="RefSeq" id="WP_284056495.1">
    <property type="nucleotide sequence ID" value="NZ_JAMSLR010000003.1"/>
</dbReference>
<comment type="caution">
    <text evidence="10">The sequence shown here is derived from an EMBL/GenBank/DDBJ whole genome shotgun (WGS) entry which is preliminary data.</text>
</comment>
<dbReference type="Proteomes" id="UP001165306">
    <property type="component" value="Unassembled WGS sequence"/>
</dbReference>
<evidence type="ECO:0000259" key="9">
    <source>
        <dbReference type="PROSITE" id="PS50928"/>
    </source>
</evidence>
<evidence type="ECO:0000256" key="1">
    <source>
        <dbReference type="ARBA" id="ARBA00004651"/>
    </source>
</evidence>
<reference evidence="10" key="1">
    <citation type="submission" date="2022-06" db="EMBL/GenBank/DDBJ databases">
        <title>CFH 74404 Thermomicrobiaceae sp.</title>
        <authorList>
            <person name="Ming H."/>
            <person name="Li W.-J."/>
            <person name="Zhao Z."/>
        </authorList>
    </citation>
    <scope>NUCLEOTIDE SEQUENCE</scope>
    <source>
        <strain evidence="10">CFH 74404</strain>
    </source>
</reference>
<evidence type="ECO:0000256" key="8">
    <source>
        <dbReference type="SAM" id="MobiDB-lite"/>
    </source>
</evidence>
<keyword evidence="6 7" id="KW-0472">Membrane</keyword>
<keyword evidence="11" id="KW-1185">Reference proteome</keyword>
<evidence type="ECO:0000313" key="10">
    <source>
        <dbReference type="EMBL" id="MCM8748715.1"/>
    </source>
</evidence>
<evidence type="ECO:0000256" key="2">
    <source>
        <dbReference type="ARBA" id="ARBA00022448"/>
    </source>
</evidence>
<dbReference type="EMBL" id="JAMSLR010000003">
    <property type="protein sequence ID" value="MCM8748715.1"/>
    <property type="molecule type" value="Genomic_DNA"/>
</dbReference>
<keyword evidence="3" id="KW-1003">Cell membrane</keyword>
<sequence>MAQSLTRRRPVARERPATPLVAQRQRTRWSTAPVLLILGWALLAVLVALGVAQPWLGLAEPGAQHLTERLQPPIGFGGTWEHPFGTDQLGRDLLSRLLAGARVSLGLATLGVTISLVVGSMLGLLAGFRRGVLDHAIMFIVDVQLSIPFLAIALVALTLFGTGLPVLIVLLGLSGWEQYARLARALSLRTSQELYVIAARSLGASTARVLSRHVLPNIVAPLLVLATLQFTSLLLLESSLSFLGLGVQPPTPSWGNMLGDARNYLQLAWWTTVAPGLALLLVTLVVNATGDWLRDVTDPVLRRR</sequence>
<dbReference type="PANTHER" id="PTHR43386:SF25">
    <property type="entry name" value="PEPTIDE ABC TRANSPORTER PERMEASE PROTEIN"/>
    <property type="match status" value="1"/>
</dbReference>
<keyword evidence="5 7" id="KW-1133">Transmembrane helix</keyword>
<evidence type="ECO:0000256" key="5">
    <source>
        <dbReference type="ARBA" id="ARBA00022989"/>
    </source>
</evidence>
<feature type="compositionally biased region" description="Basic residues" evidence="8">
    <location>
        <begin position="1"/>
        <end position="10"/>
    </location>
</feature>
<dbReference type="PROSITE" id="PS50928">
    <property type="entry name" value="ABC_TM1"/>
    <property type="match status" value="1"/>
</dbReference>
<dbReference type="PANTHER" id="PTHR43386">
    <property type="entry name" value="OLIGOPEPTIDE TRANSPORT SYSTEM PERMEASE PROTEIN APPC"/>
    <property type="match status" value="1"/>
</dbReference>
<dbReference type="InterPro" id="IPR000515">
    <property type="entry name" value="MetI-like"/>
</dbReference>
<feature type="transmembrane region" description="Helical" evidence="7">
    <location>
        <begin position="103"/>
        <end position="128"/>
    </location>
</feature>
<gene>
    <name evidence="10" type="ORF">NET02_06115</name>
</gene>
<evidence type="ECO:0000256" key="4">
    <source>
        <dbReference type="ARBA" id="ARBA00022692"/>
    </source>
</evidence>
<feature type="transmembrane region" description="Helical" evidence="7">
    <location>
        <begin position="267"/>
        <end position="286"/>
    </location>
</feature>
<evidence type="ECO:0000256" key="7">
    <source>
        <dbReference type="RuleBase" id="RU363032"/>
    </source>
</evidence>
<dbReference type="CDD" id="cd06261">
    <property type="entry name" value="TM_PBP2"/>
    <property type="match status" value="1"/>
</dbReference>
<dbReference type="Gene3D" id="1.10.3720.10">
    <property type="entry name" value="MetI-like"/>
    <property type="match status" value="1"/>
</dbReference>
<dbReference type="GO" id="GO:0055085">
    <property type="term" value="P:transmembrane transport"/>
    <property type="evidence" value="ECO:0007669"/>
    <property type="project" value="InterPro"/>
</dbReference>
<evidence type="ECO:0000256" key="3">
    <source>
        <dbReference type="ARBA" id="ARBA00022475"/>
    </source>
</evidence>
<comment type="subcellular location">
    <subcellularLocation>
        <location evidence="1 7">Cell membrane</location>
        <topology evidence="1 7">Multi-pass membrane protein</topology>
    </subcellularLocation>
</comment>
<feature type="domain" description="ABC transmembrane type-1" evidence="9">
    <location>
        <begin position="101"/>
        <end position="290"/>
    </location>
</feature>
<organism evidence="10 11">
    <name type="scientific">Thermalbibacter longus</name>
    <dbReference type="NCBI Taxonomy" id="2951981"/>
    <lineage>
        <taxon>Bacteria</taxon>
        <taxon>Pseudomonadati</taxon>
        <taxon>Thermomicrobiota</taxon>
        <taxon>Thermomicrobia</taxon>
        <taxon>Thermomicrobiales</taxon>
        <taxon>Thermomicrobiaceae</taxon>
        <taxon>Thermalbibacter</taxon>
    </lineage>
</organism>
<evidence type="ECO:0000313" key="11">
    <source>
        <dbReference type="Proteomes" id="UP001165306"/>
    </source>
</evidence>
<proteinExistence type="inferred from homology"/>
<feature type="region of interest" description="Disordered" evidence="8">
    <location>
        <begin position="1"/>
        <end position="23"/>
    </location>
</feature>
<dbReference type="InterPro" id="IPR035906">
    <property type="entry name" value="MetI-like_sf"/>
</dbReference>
<dbReference type="SUPFAM" id="SSF161098">
    <property type="entry name" value="MetI-like"/>
    <property type="match status" value="1"/>
</dbReference>
<dbReference type="GO" id="GO:0005886">
    <property type="term" value="C:plasma membrane"/>
    <property type="evidence" value="ECO:0007669"/>
    <property type="project" value="UniProtKB-SubCell"/>
</dbReference>
<dbReference type="Pfam" id="PF00528">
    <property type="entry name" value="BPD_transp_1"/>
    <property type="match status" value="1"/>
</dbReference>
<keyword evidence="2 7" id="KW-0813">Transport</keyword>
<evidence type="ECO:0000256" key="6">
    <source>
        <dbReference type="ARBA" id="ARBA00023136"/>
    </source>
</evidence>